<reference evidence="3" key="1">
    <citation type="journal article" date="2019" name="Int. J. Syst. Evol. Microbiol.">
        <title>The Global Catalogue of Microorganisms (GCM) 10K type strain sequencing project: providing services to taxonomists for standard genome sequencing and annotation.</title>
        <authorList>
            <consortium name="The Broad Institute Genomics Platform"/>
            <consortium name="The Broad Institute Genome Sequencing Center for Infectious Disease"/>
            <person name="Wu L."/>
            <person name="Ma J."/>
        </authorList>
    </citation>
    <scope>NUCLEOTIDE SEQUENCE [LARGE SCALE GENOMIC DNA]</scope>
    <source>
        <strain evidence="3">JCM 17656</strain>
    </source>
</reference>
<sequence>MAASKEQQAEADERRTALLRIRRERPKLPFHHPDILALGYTSDGAARKDFYRALESRRKKLAIEVTAYREEQNEILDALLETHLPSAIEGDIKASEHVLKILERQAKLNGWEEALKAELSGPGGGPVPIRGETLAELRNLIRTAGDPDEEDDDLPGDLEDDGDADDDGDNA</sequence>
<evidence type="ECO:0000313" key="2">
    <source>
        <dbReference type="EMBL" id="GAA3591606.1"/>
    </source>
</evidence>
<gene>
    <name evidence="2" type="ORF">GCM10022295_86550</name>
</gene>
<feature type="compositionally biased region" description="Acidic residues" evidence="1">
    <location>
        <begin position="146"/>
        <end position="171"/>
    </location>
</feature>
<evidence type="ECO:0008006" key="4">
    <source>
        <dbReference type="Google" id="ProtNLM"/>
    </source>
</evidence>
<accession>A0ABP6YZ70</accession>
<dbReference type="EMBL" id="BAABCE010000027">
    <property type="protein sequence ID" value="GAA3591606.1"/>
    <property type="molecule type" value="Genomic_DNA"/>
</dbReference>
<protein>
    <recommendedName>
        <fullName evidence="4">Terminase small subunit</fullName>
    </recommendedName>
</protein>
<dbReference type="Proteomes" id="UP001500707">
    <property type="component" value="Unassembled WGS sequence"/>
</dbReference>
<comment type="caution">
    <text evidence="2">The sequence shown here is derived from an EMBL/GenBank/DDBJ whole genome shotgun (WGS) entry which is preliminary data.</text>
</comment>
<evidence type="ECO:0000256" key="1">
    <source>
        <dbReference type="SAM" id="MobiDB-lite"/>
    </source>
</evidence>
<feature type="region of interest" description="Disordered" evidence="1">
    <location>
        <begin position="141"/>
        <end position="171"/>
    </location>
</feature>
<proteinExistence type="predicted"/>
<dbReference type="RefSeq" id="WP_346186410.1">
    <property type="nucleotide sequence ID" value="NZ_BAABCE010000027.1"/>
</dbReference>
<evidence type="ECO:0000313" key="3">
    <source>
        <dbReference type="Proteomes" id="UP001500707"/>
    </source>
</evidence>
<keyword evidence="3" id="KW-1185">Reference proteome</keyword>
<organism evidence="2 3">
    <name type="scientific">Streptomyces osmaniensis</name>
    <dbReference type="NCBI Taxonomy" id="593134"/>
    <lineage>
        <taxon>Bacteria</taxon>
        <taxon>Bacillati</taxon>
        <taxon>Actinomycetota</taxon>
        <taxon>Actinomycetes</taxon>
        <taxon>Kitasatosporales</taxon>
        <taxon>Streptomycetaceae</taxon>
        <taxon>Streptomyces</taxon>
    </lineage>
</organism>
<name>A0ABP6YZ70_9ACTN</name>